<comment type="caution">
    <text evidence="3">The sequence shown here is derived from an EMBL/GenBank/DDBJ whole genome shotgun (WGS) entry which is preliminary data.</text>
</comment>
<proteinExistence type="inferred from homology"/>
<comment type="similarity">
    <text evidence="1">Belongs to the SRP72 family.</text>
</comment>
<keyword evidence="1" id="KW-0687">Ribonucleoprotein</keyword>
<reference evidence="3 4" key="1">
    <citation type="submission" date="2022-07" db="EMBL/GenBank/DDBJ databases">
        <title>Genome-wide signatures of adaptation to extreme environments.</title>
        <authorList>
            <person name="Cho C.H."/>
            <person name="Yoon H.S."/>
        </authorList>
    </citation>
    <scope>NUCLEOTIDE SEQUENCE [LARGE SCALE GENOMIC DNA]</scope>
    <source>
        <strain evidence="3 4">DBV 063 E5</strain>
    </source>
</reference>
<keyword evidence="4" id="KW-1185">Reference proteome</keyword>
<dbReference type="GO" id="GO:0006614">
    <property type="term" value="P:SRP-dependent cotranslational protein targeting to membrane"/>
    <property type="evidence" value="ECO:0007669"/>
    <property type="project" value="UniProtKB-UniRule"/>
</dbReference>
<accession>A0AAV9IVE3</accession>
<dbReference type="EMBL" id="JANCYW010000008">
    <property type="protein sequence ID" value="KAK4536312.1"/>
    <property type="molecule type" value="Genomic_DNA"/>
</dbReference>
<dbReference type="GO" id="GO:0043022">
    <property type="term" value="F:ribosome binding"/>
    <property type="evidence" value="ECO:0007669"/>
    <property type="project" value="TreeGrafter"/>
</dbReference>
<name>A0AAV9IVE3_CYACA</name>
<dbReference type="GO" id="GO:0008312">
    <property type="term" value="F:7S RNA binding"/>
    <property type="evidence" value="ECO:0007669"/>
    <property type="project" value="TreeGrafter"/>
</dbReference>
<dbReference type="GO" id="GO:0005786">
    <property type="term" value="C:signal recognition particle, endoplasmic reticulum targeting"/>
    <property type="evidence" value="ECO:0007669"/>
    <property type="project" value="UniProtKB-UniRule"/>
</dbReference>
<comment type="function">
    <text evidence="1">Component of the signal recognition particle (SRP) complex, a ribonucleoprotein complex that mediates the cotranslational targeting of secretory and membrane proteins to the endoplasmic reticulum (ER).</text>
</comment>
<dbReference type="PANTHER" id="PTHR14094">
    <property type="entry name" value="SIGNAL RECOGNITION PARTICLE 72"/>
    <property type="match status" value="1"/>
</dbReference>
<evidence type="ECO:0000313" key="3">
    <source>
        <dbReference type="EMBL" id="KAK4536312.1"/>
    </source>
</evidence>
<dbReference type="InterPro" id="IPR011990">
    <property type="entry name" value="TPR-like_helical_dom_sf"/>
</dbReference>
<dbReference type="AlphaFoldDB" id="A0AAV9IVE3"/>
<organism evidence="3 4">
    <name type="scientific">Cyanidium caldarium</name>
    <name type="common">Red alga</name>
    <dbReference type="NCBI Taxonomy" id="2771"/>
    <lineage>
        <taxon>Eukaryota</taxon>
        <taxon>Rhodophyta</taxon>
        <taxon>Bangiophyceae</taxon>
        <taxon>Cyanidiales</taxon>
        <taxon>Cyanidiaceae</taxon>
        <taxon>Cyanidium</taxon>
    </lineage>
</organism>
<dbReference type="SUPFAM" id="SSF48452">
    <property type="entry name" value="TPR-like"/>
    <property type="match status" value="1"/>
</dbReference>
<sequence length="670" mass="72965">MDGEREERLEHIHRAIAADEHEQVYRLCDEWLGAEVASAPARAERSEAVERVRLARVVAAVLAGEWEAAVSALEEAWSASTAQQVALLRAYVAYRQNRLDDAHRLCQVAADSVEAKEAPAAFHVRMLQAQIDFRRGDYSAALRTWMAAIDDPTTPATFAAEVHTNALAAAAASAEPARTKQSLQPSTDGNTVLLDRVQSMLVDAPPYELLYNAAFVFDKQGRDDEAWTLLQQAREQAEREAGDDAAADVLQIETQVGCALQHRQQLTEARRRYDHVIERLKRNRCSGGADRAAELVARLNRALLDEDASAILRLDAAAARLTRAQTAAVLQNRALAAIRTRKWSELDDICGELERHGTVDVAVLRACALQAQGKTSEAEKLLVAQQRPEYAAQLALQRQDVATAIRYLQMPQRRSDERPDAPLEPLADRPACVLQRFVLYRSLGEDERALQELQALNVDDVQVLRYLVQVLLDAGRHAEALQTLQRVPEGARGDVRLTAMRVLARSRIDVDAAELEALQCLGSGVEEAAAGVSVEQLLAADAAASKRGAQGAALPASIPKTTSGEGAENQYAARRSKKGNRRGRNPLPPGYDPDAPPPSTDRWLPKHLRPGYKRRRRRGAAADAATANTQGVADLDAGAAAGKAAAPPVNPTVAALLAKGKRPRKKRPGK</sequence>
<evidence type="ECO:0000256" key="2">
    <source>
        <dbReference type="SAM" id="MobiDB-lite"/>
    </source>
</evidence>
<evidence type="ECO:0000256" key="1">
    <source>
        <dbReference type="PIRNR" id="PIRNR038922"/>
    </source>
</evidence>
<keyword evidence="1" id="KW-0733">Signal recognition particle</keyword>
<dbReference type="Proteomes" id="UP001301350">
    <property type="component" value="Unassembled WGS sequence"/>
</dbReference>
<dbReference type="PIRSF" id="PIRSF038922">
    <property type="entry name" value="SRP72"/>
    <property type="match status" value="1"/>
</dbReference>
<gene>
    <name evidence="3" type="ORF">CDCA_CDCA08G2337</name>
</gene>
<dbReference type="InterPro" id="IPR026270">
    <property type="entry name" value="SRP72"/>
</dbReference>
<dbReference type="Gene3D" id="1.25.40.10">
    <property type="entry name" value="Tetratricopeptide repeat domain"/>
    <property type="match status" value="2"/>
</dbReference>
<feature type="compositionally biased region" description="Basic residues" evidence="2">
    <location>
        <begin position="574"/>
        <end position="584"/>
    </location>
</feature>
<protein>
    <recommendedName>
        <fullName evidence="1">Signal recognition particle subunit SRP72</fullName>
    </recommendedName>
</protein>
<feature type="region of interest" description="Disordered" evidence="2">
    <location>
        <begin position="548"/>
        <end position="630"/>
    </location>
</feature>
<feature type="compositionally biased region" description="Low complexity" evidence="2">
    <location>
        <begin position="621"/>
        <end position="630"/>
    </location>
</feature>
<keyword evidence="1" id="KW-0963">Cytoplasm</keyword>
<feature type="compositionally biased region" description="Pro residues" evidence="2">
    <location>
        <begin position="586"/>
        <end position="599"/>
    </location>
</feature>
<evidence type="ECO:0000313" key="4">
    <source>
        <dbReference type="Proteomes" id="UP001301350"/>
    </source>
</evidence>
<comment type="subcellular location">
    <subcellularLocation>
        <location evidence="1">Cytoplasm</location>
    </subcellularLocation>
</comment>
<dbReference type="PANTHER" id="PTHR14094:SF9">
    <property type="entry name" value="SIGNAL RECOGNITION PARTICLE SUBUNIT SRP72"/>
    <property type="match status" value="1"/>
</dbReference>
<feature type="compositionally biased region" description="Basic residues" evidence="2">
    <location>
        <begin position="605"/>
        <end position="619"/>
    </location>
</feature>